<dbReference type="InterPro" id="IPR006566">
    <property type="entry name" value="FBD"/>
</dbReference>
<accession>A0A2Z6N2Y3</accession>
<dbReference type="PANTHER" id="PTHR31900">
    <property type="entry name" value="F-BOX/RNI SUPERFAMILY PROTEIN-RELATED"/>
    <property type="match status" value="1"/>
</dbReference>
<evidence type="ECO:0000313" key="2">
    <source>
        <dbReference type="EMBL" id="GAU39208.1"/>
    </source>
</evidence>
<dbReference type="InterPro" id="IPR050232">
    <property type="entry name" value="FBL13/AtMIF1-like"/>
</dbReference>
<sequence length="283" mass="32601">MRVTSCFDAYCNKTWVRMNVPKLEKLIWKFNAVTDVTVFENSNLLHEASIGFFMLKEGKVNMGRLQSANDFFSGLSHVRSLTLESQTIEILSKYNIIIQPFYNLKSLELHTGLKKRNVQALAFLFRSSPTLHTLILEIINDYKIERKQWNRDLWSITSTEEEQYWESQIPCLKSFLQHLKVVKIQGFLDCANEVTLAKFLLKHGKALEEMIVCSGYSNRRDTLRRQNIRSQMMGFSWASSNAKVEGKIVILLRYLGLGAHVERPTALMLGGCAPYLRLVTQVV</sequence>
<dbReference type="Proteomes" id="UP000242715">
    <property type="component" value="Unassembled WGS sequence"/>
</dbReference>
<reference evidence="3" key="1">
    <citation type="journal article" date="2017" name="Front. Plant Sci.">
        <title>Climate Clever Clovers: New Paradigm to Reduce the Environmental Footprint of Ruminants by Breeding Low Methanogenic Forages Utilizing Haplotype Variation.</title>
        <authorList>
            <person name="Kaur P."/>
            <person name="Appels R."/>
            <person name="Bayer P.E."/>
            <person name="Keeble-Gagnere G."/>
            <person name="Wang J."/>
            <person name="Hirakawa H."/>
            <person name="Shirasawa K."/>
            <person name="Vercoe P."/>
            <person name="Stefanova K."/>
            <person name="Durmic Z."/>
            <person name="Nichols P."/>
            <person name="Revell C."/>
            <person name="Isobe S.N."/>
            <person name="Edwards D."/>
            <person name="Erskine W."/>
        </authorList>
    </citation>
    <scope>NUCLEOTIDE SEQUENCE [LARGE SCALE GENOMIC DNA]</scope>
    <source>
        <strain evidence="3">cv. Daliak</strain>
    </source>
</reference>
<name>A0A2Z6N2Y3_TRISU</name>
<keyword evidence="3" id="KW-1185">Reference proteome</keyword>
<dbReference type="Pfam" id="PF08387">
    <property type="entry name" value="FBD"/>
    <property type="match status" value="1"/>
</dbReference>
<evidence type="ECO:0000313" key="3">
    <source>
        <dbReference type="Proteomes" id="UP000242715"/>
    </source>
</evidence>
<dbReference type="EMBL" id="DF973749">
    <property type="protein sequence ID" value="GAU39208.1"/>
    <property type="molecule type" value="Genomic_DNA"/>
</dbReference>
<evidence type="ECO:0000259" key="1">
    <source>
        <dbReference type="SMART" id="SM00579"/>
    </source>
</evidence>
<dbReference type="AlphaFoldDB" id="A0A2Z6N2Y3"/>
<organism evidence="2 3">
    <name type="scientific">Trifolium subterraneum</name>
    <name type="common">Subterranean clover</name>
    <dbReference type="NCBI Taxonomy" id="3900"/>
    <lineage>
        <taxon>Eukaryota</taxon>
        <taxon>Viridiplantae</taxon>
        <taxon>Streptophyta</taxon>
        <taxon>Embryophyta</taxon>
        <taxon>Tracheophyta</taxon>
        <taxon>Spermatophyta</taxon>
        <taxon>Magnoliopsida</taxon>
        <taxon>eudicotyledons</taxon>
        <taxon>Gunneridae</taxon>
        <taxon>Pentapetalae</taxon>
        <taxon>rosids</taxon>
        <taxon>fabids</taxon>
        <taxon>Fabales</taxon>
        <taxon>Fabaceae</taxon>
        <taxon>Papilionoideae</taxon>
        <taxon>50 kb inversion clade</taxon>
        <taxon>NPAAA clade</taxon>
        <taxon>Hologalegina</taxon>
        <taxon>IRL clade</taxon>
        <taxon>Trifolieae</taxon>
        <taxon>Trifolium</taxon>
    </lineage>
</organism>
<dbReference type="OrthoDB" id="1868670at2759"/>
<protein>
    <recommendedName>
        <fullName evidence="1">FBD domain-containing protein</fullName>
    </recommendedName>
</protein>
<feature type="domain" description="FBD" evidence="1">
    <location>
        <begin position="173"/>
        <end position="247"/>
    </location>
</feature>
<dbReference type="PANTHER" id="PTHR31900:SF27">
    <property type="entry name" value="FBD DOMAIN-CONTAINING PROTEIN"/>
    <property type="match status" value="1"/>
</dbReference>
<dbReference type="SMART" id="SM00579">
    <property type="entry name" value="FBD"/>
    <property type="match status" value="1"/>
</dbReference>
<gene>
    <name evidence="2" type="ORF">TSUD_270530</name>
</gene>
<proteinExistence type="predicted"/>